<evidence type="ECO:0000256" key="1">
    <source>
        <dbReference type="ARBA" id="ARBA00004651"/>
    </source>
</evidence>
<evidence type="ECO:0000256" key="4">
    <source>
        <dbReference type="ARBA" id="ARBA00022475"/>
    </source>
</evidence>
<comment type="similarity">
    <text evidence="2">Belongs to the binding-protein-dependent transport system permease family. FecCD subfamily.</text>
</comment>
<dbReference type="InterPro" id="IPR000522">
    <property type="entry name" value="ABC_transptr_permease_BtuC"/>
</dbReference>
<dbReference type="AlphaFoldDB" id="A0A0R2A550"/>
<dbReference type="SUPFAM" id="SSF81345">
    <property type="entry name" value="ABC transporter involved in vitamin B12 uptake, BtuC"/>
    <property type="match status" value="1"/>
</dbReference>
<dbReference type="PANTHER" id="PTHR30472:SF1">
    <property type="entry name" value="FE(3+) DICITRATE TRANSPORT SYSTEM PERMEASE PROTEIN FECC-RELATED"/>
    <property type="match status" value="1"/>
</dbReference>
<keyword evidence="10" id="KW-1185">Reference proteome</keyword>
<sequence>MRRIKLWQLNVLLALVLISVAVLGLCTGVKWESLTLLWRAPASLDGRIMWTIRIPRILSVVMVGALLSVSGLLMQSLSRNPIADPSILGVNAGAMLALIIGSLLGMSLSIVTTIWLSLVGAAVAFTAVLLIAMTRQGLDVLRFILGGTVFSSFISCLAYAGSLLTNTTMQFRNLLVGGFSAVTYAHVRVLCGGLIIVLATILLMRKQLSLLVLDDTTARSLGAKPGLTRVVAALLVVISAGISVAVAGNIGFVGLGIPQMINYVHPDRLERNVVPTVLLGAIFMMVVDIVAKTLTAPSELPLSALSAICGGIFLLLVIMKGARVTER</sequence>
<feature type="transmembrane region" description="Helical" evidence="8">
    <location>
        <begin position="86"/>
        <end position="108"/>
    </location>
</feature>
<organism evidence="9 10">
    <name type="scientific">Paucilactobacillus vaccinostercus DSM 20634</name>
    <dbReference type="NCBI Taxonomy" id="1423813"/>
    <lineage>
        <taxon>Bacteria</taxon>
        <taxon>Bacillati</taxon>
        <taxon>Bacillota</taxon>
        <taxon>Bacilli</taxon>
        <taxon>Lactobacillales</taxon>
        <taxon>Lactobacillaceae</taxon>
        <taxon>Paucilactobacillus</taxon>
    </lineage>
</organism>
<evidence type="ECO:0000256" key="7">
    <source>
        <dbReference type="ARBA" id="ARBA00023136"/>
    </source>
</evidence>
<accession>A0A0R2A550</accession>
<dbReference type="Pfam" id="PF01032">
    <property type="entry name" value="FecCD"/>
    <property type="match status" value="1"/>
</dbReference>
<feature type="transmembrane region" description="Helical" evidence="8">
    <location>
        <begin position="273"/>
        <end position="290"/>
    </location>
</feature>
<comment type="caution">
    <text evidence="9">The sequence shown here is derived from an EMBL/GenBank/DDBJ whole genome shotgun (WGS) entry which is preliminary data.</text>
</comment>
<evidence type="ECO:0000256" key="2">
    <source>
        <dbReference type="ARBA" id="ARBA00007935"/>
    </source>
</evidence>
<evidence type="ECO:0000256" key="5">
    <source>
        <dbReference type="ARBA" id="ARBA00022692"/>
    </source>
</evidence>
<feature type="transmembrane region" description="Helical" evidence="8">
    <location>
        <begin position="140"/>
        <end position="161"/>
    </location>
</feature>
<dbReference type="Proteomes" id="UP000051733">
    <property type="component" value="Unassembled WGS sequence"/>
</dbReference>
<keyword evidence="3" id="KW-0813">Transport</keyword>
<feature type="transmembrane region" description="Helical" evidence="8">
    <location>
        <begin position="230"/>
        <end position="253"/>
    </location>
</feature>
<proteinExistence type="inferred from homology"/>
<feature type="transmembrane region" description="Helical" evidence="8">
    <location>
        <begin position="302"/>
        <end position="322"/>
    </location>
</feature>
<dbReference type="GO" id="GO:0022857">
    <property type="term" value="F:transmembrane transporter activity"/>
    <property type="evidence" value="ECO:0007669"/>
    <property type="project" value="InterPro"/>
</dbReference>
<keyword evidence="5 8" id="KW-0812">Transmembrane</keyword>
<evidence type="ECO:0000256" key="6">
    <source>
        <dbReference type="ARBA" id="ARBA00022989"/>
    </source>
</evidence>
<gene>
    <name evidence="9" type="ORF">FC26_GL001719</name>
</gene>
<dbReference type="OrthoDB" id="9811721at2"/>
<evidence type="ECO:0000313" key="10">
    <source>
        <dbReference type="Proteomes" id="UP000051733"/>
    </source>
</evidence>
<dbReference type="STRING" id="1423813.FC26_GL001719"/>
<dbReference type="GO" id="GO:0005886">
    <property type="term" value="C:plasma membrane"/>
    <property type="evidence" value="ECO:0007669"/>
    <property type="project" value="UniProtKB-SubCell"/>
</dbReference>
<dbReference type="EMBL" id="AYYY01000025">
    <property type="protein sequence ID" value="KRM61642.1"/>
    <property type="molecule type" value="Genomic_DNA"/>
</dbReference>
<dbReference type="InterPro" id="IPR037294">
    <property type="entry name" value="ABC_BtuC-like"/>
</dbReference>
<feature type="transmembrane region" description="Helical" evidence="8">
    <location>
        <begin position="52"/>
        <end position="74"/>
    </location>
</feature>
<dbReference type="PANTHER" id="PTHR30472">
    <property type="entry name" value="FERRIC ENTEROBACTIN TRANSPORT SYSTEM PERMEASE PROTEIN"/>
    <property type="match status" value="1"/>
</dbReference>
<feature type="transmembrane region" description="Helical" evidence="8">
    <location>
        <begin position="114"/>
        <end position="133"/>
    </location>
</feature>
<evidence type="ECO:0000256" key="8">
    <source>
        <dbReference type="SAM" id="Phobius"/>
    </source>
</evidence>
<feature type="transmembrane region" description="Helical" evidence="8">
    <location>
        <begin position="181"/>
        <end position="203"/>
    </location>
</feature>
<dbReference type="PATRIC" id="fig|1423813.3.peg.1746"/>
<evidence type="ECO:0000313" key="9">
    <source>
        <dbReference type="EMBL" id="KRM61642.1"/>
    </source>
</evidence>
<keyword evidence="7 8" id="KW-0472">Membrane</keyword>
<comment type="subcellular location">
    <subcellularLocation>
        <location evidence="1">Cell membrane</location>
        <topology evidence="1">Multi-pass membrane protein</topology>
    </subcellularLocation>
</comment>
<evidence type="ECO:0000256" key="3">
    <source>
        <dbReference type="ARBA" id="ARBA00022448"/>
    </source>
</evidence>
<dbReference type="RefSeq" id="WP_057778969.1">
    <property type="nucleotide sequence ID" value="NZ_AYYY01000025.1"/>
</dbReference>
<dbReference type="Gene3D" id="1.10.3470.10">
    <property type="entry name" value="ABC transporter involved in vitamin B12 uptake, BtuC"/>
    <property type="match status" value="1"/>
</dbReference>
<reference evidence="9 10" key="1">
    <citation type="journal article" date="2015" name="Genome Announc.">
        <title>Expanding the biotechnology potential of lactobacilli through comparative genomics of 213 strains and associated genera.</title>
        <authorList>
            <person name="Sun Z."/>
            <person name="Harris H.M."/>
            <person name="McCann A."/>
            <person name="Guo C."/>
            <person name="Argimon S."/>
            <person name="Zhang W."/>
            <person name="Yang X."/>
            <person name="Jeffery I.B."/>
            <person name="Cooney J.C."/>
            <person name="Kagawa T.F."/>
            <person name="Liu W."/>
            <person name="Song Y."/>
            <person name="Salvetti E."/>
            <person name="Wrobel A."/>
            <person name="Rasinkangas P."/>
            <person name="Parkhill J."/>
            <person name="Rea M.C."/>
            <person name="O'Sullivan O."/>
            <person name="Ritari J."/>
            <person name="Douillard F.P."/>
            <person name="Paul Ross R."/>
            <person name="Yang R."/>
            <person name="Briner A.E."/>
            <person name="Felis G.E."/>
            <person name="de Vos W.M."/>
            <person name="Barrangou R."/>
            <person name="Klaenhammer T.R."/>
            <person name="Caufield P.W."/>
            <person name="Cui Y."/>
            <person name="Zhang H."/>
            <person name="O'Toole P.W."/>
        </authorList>
    </citation>
    <scope>NUCLEOTIDE SEQUENCE [LARGE SCALE GENOMIC DNA]</scope>
    <source>
        <strain evidence="9 10">DSM 20634</strain>
    </source>
</reference>
<protein>
    <submittedName>
        <fullName evidence="9">Transport system permease protein</fullName>
    </submittedName>
</protein>
<dbReference type="CDD" id="cd06550">
    <property type="entry name" value="TM_ABC_iron-siderophores_like"/>
    <property type="match status" value="1"/>
</dbReference>
<dbReference type="GO" id="GO:0033214">
    <property type="term" value="P:siderophore-iron import into cell"/>
    <property type="evidence" value="ECO:0007669"/>
    <property type="project" value="TreeGrafter"/>
</dbReference>
<name>A0A0R2A550_9LACO</name>
<keyword evidence="6 8" id="KW-1133">Transmembrane helix</keyword>
<keyword evidence="4" id="KW-1003">Cell membrane</keyword>